<keyword evidence="2" id="KW-1185">Reference proteome</keyword>
<proteinExistence type="predicted"/>
<comment type="caution">
    <text evidence="1">The sequence shown here is derived from an EMBL/GenBank/DDBJ whole genome shotgun (WGS) entry which is preliminary data.</text>
</comment>
<name>A0AA36GYZ6_CYLNA</name>
<dbReference type="AlphaFoldDB" id="A0AA36GYZ6"/>
<organism evidence="1 2">
    <name type="scientific">Cylicocyclus nassatus</name>
    <name type="common">Nematode worm</name>
    <dbReference type="NCBI Taxonomy" id="53992"/>
    <lineage>
        <taxon>Eukaryota</taxon>
        <taxon>Metazoa</taxon>
        <taxon>Ecdysozoa</taxon>
        <taxon>Nematoda</taxon>
        <taxon>Chromadorea</taxon>
        <taxon>Rhabditida</taxon>
        <taxon>Rhabditina</taxon>
        <taxon>Rhabditomorpha</taxon>
        <taxon>Strongyloidea</taxon>
        <taxon>Strongylidae</taxon>
        <taxon>Cylicocyclus</taxon>
    </lineage>
</organism>
<dbReference type="EMBL" id="CATQJL010000241">
    <property type="protein sequence ID" value="CAJ0600689.1"/>
    <property type="molecule type" value="Genomic_DNA"/>
</dbReference>
<reference evidence="1" key="1">
    <citation type="submission" date="2023-07" db="EMBL/GenBank/DDBJ databases">
        <authorList>
            <consortium name="CYATHOMIX"/>
        </authorList>
    </citation>
    <scope>NUCLEOTIDE SEQUENCE</scope>
    <source>
        <strain evidence="1">N/A</strain>
    </source>
</reference>
<dbReference type="Proteomes" id="UP001176961">
    <property type="component" value="Unassembled WGS sequence"/>
</dbReference>
<sequence length="117" mass="13463">MVSEEVKELARKEDALRTTHTPKGVTKKELLELLMNYPDDAIVVVECCNFDKLEYEAGIQFNGEPAIIITKKALEEWRDHYLKTADEQRRKAECDAAYFGIFIGKADTLIDILKHFD</sequence>
<evidence type="ECO:0000313" key="2">
    <source>
        <dbReference type="Proteomes" id="UP001176961"/>
    </source>
</evidence>
<protein>
    <submittedName>
        <fullName evidence="1">Uncharacterized protein</fullName>
    </submittedName>
</protein>
<accession>A0AA36GYZ6</accession>
<evidence type="ECO:0000313" key="1">
    <source>
        <dbReference type="EMBL" id="CAJ0600689.1"/>
    </source>
</evidence>
<gene>
    <name evidence="1" type="ORF">CYNAS_LOCUS12672</name>
</gene>